<reference evidence="2" key="1">
    <citation type="journal article" date="2013" name="Nat. Commun.">
        <title>Whole-genome sequencing of Oryza brachyantha reveals mechanisms underlying Oryza genome evolution.</title>
        <authorList>
            <person name="Chen J."/>
            <person name="Huang Q."/>
            <person name="Gao D."/>
            <person name="Wang J."/>
            <person name="Lang Y."/>
            <person name="Liu T."/>
            <person name="Li B."/>
            <person name="Bai Z."/>
            <person name="Luis Goicoechea J."/>
            <person name="Liang C."/>
            <person name="Chen C."/>
            <person name="Zhang W."/>
            <person name="Sun S."/>
            <person name="Liao Y."/>
            <person name="Zhang X."/>
            <person name="Yang L."/>
            <person name="Song C."/>
            <person name="Wang M."/>
            <person name="Shi J."/>
            <person name="Liu G."/>
            <person name="Liu J."/>
            <person name="Zhou H."/>
            <person name="Zhou W."/>
            <person name="Yu Q."/>
            <person name="An N."/>
            <person name="Chen Y."/>
            <person name="Cai Q."/>
            <person name="Wang B."/>
            <person name="Liu B."/>
            <person name="Min J."/>
            <person name="Huang Y."/>
            <person name="Wu H."/>
            <person name="Li Z."/>
            <person name="Zhang Y."/>
            <person name="Yin Y."/>
            <person name="Song W."/>
            <person name="Jiang J."/>
            <person name="Jackson S.A."/>
            <person name="Wing R.A."/>
            <person name="Wang J."/>
            <person name="Chen M."/>
        </authorList>
    </citation>
    <scope>NUCLEOTIDE SEQUENCE [LARGE SCALE GENOMIC DNA]</scope>
    <source>
        <strain evidence="2">cv. IRGC 101232</strain>
    </source>
</reference>
<dbReference type="GO" id="GO:0008540">
    <property type="term" value="C:proteasome regulatory particle, base subcomplex"/>
    <property type="evidence" value="ECO:0007669"/>
    <property type="project" value="TreeGrafter"/>
</dbReference>
<dbReference type="GO" id="GO:0005634">
    <property type="term" value="C:nucleus"/>
    <property type="evidence" value="ECO:0007669"/>
    <property type="project" value="TreeGrafter"/>
</dbReference>
<dbReference type="GO" id="GO:0005829">
    <property type="term" value="C:cytosol"/>
    <property type="evidence" value="ECO:0007669"/>
    <property type="project" value="TreeGrafter"/>
</dbReference>
<evidence type="ECO:0000259" key="1">
    <source>
        <dbReference type="Pfam" id="PF13519"/>
    </source>
</evidence>
<organism evidence="2">
    <name type="scientific">Oryza brachyantha</name>
    <name type="common">malo sina</name>
    <dbReference type="NCBI Taxonomy" id="4533"/>
    <lineage>
        <taxon>Eukaryota</taxon>
        <taxon>Viridiplantae</taxon>
        <taxon>Streptophyta</taxon>
        <taxon>Embryophyta</taxon>
        <taxon>Tracheophyta</taxon>
        <taxon>Spermatophyta</taxon>
        <taxon>Magnoliopsida</taxon>
        <taxon>Liliopsida</taxon>
        <taxon>Poales</taxon>
        <taxon>Poaceae</taxon>
        <taxon>BOP clade</taxon>
        <taxon>Oryzoideae</taxon>
        <taxon>Oryzeae</taxon>
        <taxon>Oryzinae</taxon>
        <taxon>Oryza</taxon>
    </lineage>
</organism>
<dbReference type="Pfam" id="PF13519">
    <property type="entry name" value="VWA_2"/>
    <property type="match status" value="1"/>
</dbReference>
<accession>J3N0U8</accession>
<dbReference type="InterPro" id="IPR036465">
    <property type="entry name" value="vWFA_dom_sf"/>
</dbReference>
<dbReference type="InterPro" id="IPR002035">
    <property type="entry name" value="VWF_A"/>
</dbReference>
<name>J3N0U8_ORYBR</name>
<dbReference type="Proteomes" id="UP000006038">
    <property type="component" value="Chromosome 10"/>
</dbReference>
<protein>
    <recommendedName>
        <fullName evidence="1">VWFA domain-containing protein</fullName>
    </recommendedName>
</protein>
<dbReference type="OMA" id="ANDCEVR"/>
<dbReference type="Gramene" id="OB10G11460.1">
    <property type="protein sequence ID" value="OB10G11460.1"/>
    <property type="gene ID" value="OB10G11460"/>
</dbReference>
<dbReference type="PANTHER" id="PTHR10223">
    <property type="entry name" value="26S PROTEASOME NON-ATPASE REGULATORY SUBUNIT 4"/>
    <property type="match status" value="1"/>
</dbReference>
<dbReference type="HOGENOM" id="CLU_033293_1_0_1"/>
<dbReference type="EnsemblPlants" id="OB10G11460.1">
    <property type="protein sequence ID" value="OB10G11460.1"/>
    <property type="gene ID" value="OB10G11460"/>
</dbReference>
<evidence type="ECO:0000313" key="2">
    <source>
        <dbReference type="EnsemblPlants" id="OB10G11460.1"/>
    </source>
</evidence>
<dbReference type="GO" id="GO:0043161">
    <property type="term" value="P:proteasome-mediated ubiquitin-dependent protein catabolic process"/>
    <property type="evidence" value="ECO:0007669"/>
    <property type="project" value="TreeGrafter"/>
</dbReference>
<dbReference type="STRING" id="4533.J3N0U8"/>
<dbReference type="Gene3D" id="1.10.287.3990">
    <property type="match status" value="1"/>
</dbReference>
<dbReference type="PANTHER" id="PTHR10223:SF0">
    <property type="entry name" value="26S PROTEASOME NON-ATPASE REGULATORY SUBUNIT 4"/>
    <property type="match status" value="1"/>
</dbReference>
<dbReference type="GO" id="GO:0031593">
    <property type="term" value="F:polyubiquitin modification-dependent protein binding"/>
    <property type="evidence" value="ECO:0007669"/>
    <property type="project" value="TreeGrafter"/>
</dbReference>
<keyword evidence="3" id="KW-1185">Reference proteome</keyword>
<proteinExistence type="predicted"/>
<sequence>MVLEATVICVDDSEWMRNGDYPPTRLRAQAAAANLVFHAKMEKNEVKQTWLLLSGFAQLVLKNRPNKSLCQRIVVLVGSPVKDEKNVLEAIGKRLKKDNVSLDVVDFGESDDQKPEKLEALVAAVNIGDNSHIVHIPPGEDALHDVLANTIPFTGDEGGGAAEGGASRFEYGVDPNVDPELAEGLRFFAEEDRARQEAAASGASRFEYSVDPNVDPVLAEALPLFEEEFSKTENKCTSSISNTGIVPSFDCQNTYVPFLE</sequence>
<dbReference type="Gene3D" id="3.40.50.410">
    <property type="entry name" value="von Willebrand factor, type A domain"/>
    <property type="match status" value="2"/>
</dbReference>
<dbReference type="SUPFAM" id="SSF53300">
    <property type="entry name" value="vWA-like"/>
    <property type="match status" value="1"/>
</dbReference>
<dbReference type="InterPro" id="IPR027040">
    <property type="entry name" value="PSMD4"/>
</dbReference>
<reference evidence="2" key="2">
    <citation type="submission" date="2013-04" db="UniProtKB">
        <authorList>
            <consortium name="EnsemblPlants"/>
        </authorList>
    </citation>
    <scope>IDENTIFICATION</scope>
</reference>
<dbReference type="eggNOG" id="KOG2884">
    <property type="taxonomic scope" value="Eukaryota"/>
</dbReference>
<dbReference type="AlphaFoldDB" id="J3N0U8"/>
<evidence type="ECO:0000313" key="3">
    <source>
        <dbReference type="Proteomes" id="UP000006038"/>
    </source>
</evidence>
<feature type="domain" description="VWFA" evidence="1">
    <location>
        <begin position="6"/>
        <end position="44"/>
    </location>
</feature>